<dbReference type="SUPFAM" id="SSF56176">
    <property type="entry name" value="FAD-binding/transporter-associated domain-like"/>
    <property type="match status" value="1"/>
</dbReference>
<dbReference type="GO" id="GO:0016491">
    <property type="term" value="F:oxidoreductase activity"/>
    <property type="evidence" value="ECO:0007669"/>
    <property type="project" value="UniProtKB-KW"/>
</dbReference>
<dbReference type="Gene3D" id="3.30.465.10">
    <property type="match status" value="1"/>
</dbReference>
<feature type="domain" description="FAD-binding PCMH-type" evidence="5">
    <location>
        <begin position="50"/>
        <end position="226"/>
    </location>
</feature>
<accession>A0AAE0I2N9</accession>
<dbReference type="AlphaFoldDB" id="A0AAE0I2N9"/>
<keyword evidence="2" id="KW-0285">Flavoprotein</keyword>
<dbReference type="EMBL" id="JAUEPO010000007">
    <property type="protein sequence ID" value="KAK3317336.1"/>
    <property type="molecule type" value="Genomic_DNA"/>
</dbReference>
<dbReference type="Pfam" id="PF01565">
    <property type="entry name" value="FAD_binding_4"/>
    <property type="match status" value="1"/>
</dbReference>
<evidence type="ECO:0000313" key="7">
    <source>
        <dbReference type="Proteomes" id="UP001286456"/>
    </source>
</evidence>
<dbReference type="InterPro" id="IPR006094">
    <property type="entry name" value="Oxid_FAD_bind_N"/>
</dbReference>
<keyword evidence="4" id="KW-0560">Oxidoreductase</keyword>
<evidence type="ECO:0000256" key="2">
    <source>
        <dbReference type="ARBA" id="ARBA00022630"/>
    </source>
</evidence>
<dbReference type="Proteomes" id="UP001286456">
    <property type="component" value="Unassembled WGS sequence"/>
</dbReference>
<evidence type="ECO:0000259" key="5">
    <source>
        <dbReference type="PROSITE" id="PS51387"/>
    </source>
</evidence>
<dbReference type="InterPro" id="IPR016169">
    <property type="entry name" value="FAD-bd_PCMH_sub2"/>
</dbReference>
<evidence type="ECO:0000313" key="6">
    <source>
        <dbReference type="EMBL" id="KAK3317336.1"/>
    </source>
</evidence>
<reference evidence="6" key="2">
    <citation type="submission" date="2023-06" db="EMBL/GenBank/DDBJ databases">
        <authorList>
            <consortium name="Lawrence Berkeley National Laboratory"/>
            <person name="Haridas S."/>
            <person name="Hensen N."/>
            <person name="Bonometti L."/>
            <person name="Westerberg I."/>
            <person name="Brannstrom I.O."/>
            <person name="Guillou S."/>
            <person name="Cros-Aarteil S."/>
            <person name="Calhoun S."/>
            <person name="Kuo A."/>
            <person name="Mondo S."/>
            <person name="Pangilinan J."/>
            <person name="Riley R."/>
            <person name="Labutti K."/>
            <person name="Andreopoulos B."/>
            <person name="Lipzen A."/>
            <person name="Chen C."/>
            <person name="Yanf M."/>
            <person name="Daum C."/>
            <person name="Ng V."/>
            <person name="Clum A."/>
            <person name="Steindorff A."/>
            <person name="Ohm R."/>
            <person name="Martin F."/>
            <person name="Silar P."/>
            <person name="Natvig D."/>
            <person name="Lalanne C."/>
            <person name="Gautier V."/>
            <person name="Ament-Velasquez S.L."/>
            <person name="Kruys A."/>
            <person name="Hutchinson M.I."/>
            <person name="Powell A.J."/>
            <person name="Barry K."/>
            <person name="Miller A.N."/>
            <person name="Grigoriev I.V."/>
            <person name="Debuchy R."/>
            <person name="Gladieux P."/>
            <person name="Thoren M.H."/>
            <person name="Johannesson H."/>
        </authorList>
    </citation>
    <scope>NUCLEOTIDE SEQUENCE</scope>
    <source>
        <strain evidence="6">SMH4131-1</strain>
    </source>
</reference>
<name>A0AAE0I2N9_9PEZI</name>
<comment type="caution">
    <text evidence="6">The sequence shown here is derived from an EMBL/GenBank/DDBJ whole genome shotgun (WGS) entry which is preliminary data.</text>
</comment>
<evidence type="ECO:0000256" key="3">
    <source>
        <dbReference type="ARBA" id="ARBA00022827"/>
    </source>
</evidence>
<dbReference type="InterPro" id="IPR036318">
    <property type="entry name" value="FAD-bd_PCMH-like_sf"/>
</dbReference>
<dbReference type="PANTHER" id="PTHR42973:SF22">
    <property type="entry name" value="FAD-BINDING PCMH-TYPE DOMAIN-CONTAINING PROTEIN-RELATED"/>
    <property type="match status" value="1"/>
</dbReference>
<dbReference type="InterPro" id="IPR050416">
    <property type="entry name" value="FAD-linked_Oxidoreductase"/>
</dbReference>
<reference evidence="6" key="1">
    <citation type="journal article" date="2023" name="Mol. Phylogenet. Evol.">
        <title>Genome-scale phylogeny and comparative genomics of the fungal order Sordariales.</title>
        <authorList>
            <person name="Hensen N."/>
            <person name="Bonometti L."/>
            <person name="Westerberg I."/>
            <person name="Brannstrom I.O."/>
            <person name="Guillou S."/>
            <person name="Cros-Aarteil S."/>
            <person name="Calhoun S."/>
            <person name="Haridas S."/>
            <person name="Kuo A."/>
            <person name="Mondo S."/>
            <person name="Pangilinan J."/>
            <person name="Riley R."/>
            <person name="LaButti K."/>
            <person name="Andreopoulos B."/>
            <person name="Lipzen A."/>
            <person name="Chen C."/>
            <person name="Yan M."/>
            <person name="Daum C."/>
            <person name="Ng V."/>
            <person name="Clum A."/>
            <person name="Steindorff A."/>
            <person name="Ohm R.A."/>
            <person name="Martin F."/>
            <person name="Silar P."/>
            <person name="Natvig D.O."/>
            <person name="Lalanne C."/>
            <person name="Gautier V."/>
            <person name="Ament-Velasquez S.L."/>
            <person name="Kruys A."/>
            <person name="Hutchinson M.I."/>
            <person name="Powell A.J."/>
            <person name="Barry K."/>
            <person name="Miller A.N."/>
            <person name="Grigoriev I.V."/>
            <person name="Debuchy R."/>
            <person name="Gladieux P."/>
            <person name="Hiltunen Thoren M."/>
            <person name="Johannesson H."/>
        </authorList>
    </citation>
    <scope>NUCLEOTIDE SEQUENCE</scope>
    <source>
        <strain evidence="6">SMH4131-1</strain>
    </source>
</reference>
<protein>
    <submittedName>
        <fullName evidence="6">Oxidoreductase</fullName>
    </submittedName>
</protein>
<gene>
    <name evidence="6" type="ORF">B0T19DRAFT_493413</name>
</gene>
<keyword evidence="3" id="KW-0274">FAD</keyword>
<keyword evidence="7" id="KW-1185">Reference proteome</keyword>
<proteinExistence type="inferred from homology"/>
<organism evidence="6 7">
    <name type="scientific">Cercophora scortea</name>
    <dbReference type="NCBI Taxonomy" id="314031"/>
    <lineage>
        <taxon>Eukaryota</taxon>
        <taxon>Fungi</taxon>
        <taxon>Dikarya</taxon>
        <taxon>Ascomycota</taxon>
        <taxon>Pezizomycotina</taxon>
        <taxon>Sordariomycetes</taxon>
        <taxon>Sordariomycetidae</taxon>
        <taxon>Sordariales</taxon>
        <taxon>Lasiosphaeriaceae</taxon>
        <taxon>Cercophora</taxon>
    </lineage>
</organism>
<dbReference type="PANTHER" id="PTHR42973">
    <property type="entry name" value="BINDING OXIDOREDUCTASE, PUTATIVE (AFU_ORTHOLOGUE AFUA_1G17690)-RELATED"/>
    <property type="match status" value="1"/>
</dbReference>
<dbReference type="InterPro" id="IPR016166">
    <property type="entry name" value="FAD-bd_PCMH"/>
</dbReference>
<dbReference type="PROSITE" id="PS51387">
    <property type="entry name" value="FAD_PCMH"/>
    <property type="match status" value="1"/>
</dbReference>
<evidence type="ECO:0000256" key="1">
    <source>
        <dbReference type="ARBA" id="ARBA00005466"/>
    </source>
</evidence>
<sequence>MAGNKSNLRRACTAAICQALLHLLGPDKVSLPGSGAYNASLTSYFALQVSDIHPHCFASPRAADEVASVVELLTSNTTGRRPDEVAIRSGGHMWVAGASNAPGGVTIDLRAFDAIQLSPDAKTVSLGPGARWQDVYAALDPYGLSVAGGRIGTVGVGGLVLGGGISFFSPRRGWTCDTATAFQVVLANGSVVEANANENTDLFHGLRGGSNNLGIVTRIDLTTFQQGDVWFANIYHPLTTVDEQIKTVARITSPENYDVDASFVTGFGYASTQGLTVVNNQLAYAKPTGDANTPPAYYNDFLSLPSLFNSTSVLNMSSLARQGNANLPPGAARYLFATTTFRPTEPMLRAAFDAWNSSLPSISAVTGVTWSLSFEPLPPSLYLPGAATNSLGLANRSGTRIICLLSQAWADAADDAHVYATSEAIIAEIEAAARRLDAYDPYLYLNYGAPWQDPISSYGGESVRRLQKLREKVDPRGVFTEIVRGGFKIPRGE</sequence>
<evidence type="ECO:0000256" key="4">
    <source>
        <dbReference type="ARBA" id="ARBA00023002"/>
    </source>
</evidence>
<comment type="similarity">
    <text evidence="1">Belongs to the oxygen-dependent FAD-linked oxidoreductase family.</text>
</comment>
<dbReference type="GO" id="GO:0071949">
    <property type="term" value="F:FAD binding"/>
    <property type="evidence" value="ECO:0007669"/>
    <property type="project" value="InterPro"/>
</dbReference>